<evidence type="ECO:0000256" key="5">
    <source>
        <dbReference type="ARBA" id="ARBA00016902"/>
    </source>
</evidence>
<evidence type="ECO:0000256" key="2">
    <source>
        <dbReference type="ARBA" id="ARBA00004496"/>
    </source>
</evidence>
<dbReference type="InterPro" id="IPR037041">
    <property type="entry name" value="Trigger_fac_C_sf"/>
</dbReference>
<reference evidence="12 13" key="1">
    <citation type="journal article" date="2016" name="Nat. Commun.">
        <title>Thousands of microbial genomes shed light on interconnected biogeochemical processes in an aquifer system.</title>
        <authorList>
            <person name="Anantharaman K."/>
            <person name="Brown C.T."/>
            <person name="Hug L.A."/>
            <person name="Sharon I."/>
            <person name="Castelle C.J."/>
            <person name="Probst A.J."/>
            <person name="Thomas B.C."/>
            <person name="Singh A."/>
            <person name="Wilkins M.J."/>
            <person name="Karaoz U."/>
            <person name="Brodie E.L."/>
            <person name="Williams K.H."/>
            <person name="Hubbard S.S."/>
            <person name="Banfield J.F."/>
        </authorList>
    </citation>
    <scope>NUCLEOTIDE SEQUENCE [LARGE SCALE GENOMIC DNA]</scope>
</reference>
<keyword evidence="6" id="KW-0697">Rotamase</keyword>
<proteinExistence type="inferred from homology"/>
<dbReference type="EC" id="5.2.1.8" evidence="4"/>
<evidence type="ECO:0000256" key="4">
    <source>
        <dbReference type="ARBA" id="ARBA00013194"/>
    </source>
</evidence>
<evidence type="ECO:0000256" key="8">
    <source>
        <dbReference type="ARBA" id="ARBA00023235"/>
    </source>
</evidence>
<evidence type="ECO:0000313" key="12">
    <source>
        <dbReference type="EMBL" id="OGD86964.1"/>
    </source>
</evidence>
<dbReference type="PANTHER" id="PTHR30560:SF3">
    <property type="entry name" value="TRIGGER FACTOR-LIKE PROTEIN TIG, CHLOROPLASTIC"/>
    <property type="match status" value="1"/>
</dbReference>
<dbReference type="InterPro" id="IPR008880">
    <property type="entry name" value="Trigger_fac_C"/>
</dbReference>
<dbReference type="InterPro" id="IPR005215">
    <property type="entry name" value="Trig_fac"/>
</dbReference>
<gene>
    <name evidence="12" type="ORF">A2870_04300</name>
</gene>
<comment type="similarity">
    <text evidence="3">Belongs to the FKBP-type PPIase family. Tig subfamily.</text>
</comment>
<evidence type="ECO:0000313" key="13">
    <source>
        <dbReference type="Proteomes" id="UP000179102"/>
    </source>
</evidence>
<dbReference type="Proteomes" id="UP000179102">
    <property type="component" value="Unassembled WGS sequence"/>
</dbReference>
<dbReference type="GO" id="GO:0043022">
    <property type="term" value="F:ribosome binding"/>
    <property type="evidence" value="ECO:0007669"/>
    <property type="project" value="TreeGrafter"/>
</dbReference>
<keyword evidence="8" id="KW-0413">Isomerase</keyword>
<dbReference type="GO" id="GO:0043335">
    <property type="term" value="P:protein unfolding"/>
    <property type="evidence" value="ECO:0007669"/>
    <property type="project" value="TreeGrafter"/>
</dbReference>
<dbReference type="EMBL" id="MFAZ01000025">
    <property type="protein sequence ID" value="OGD86964.1"/>
    <property type="molecule type" value="Genomic_DNA"/>
</dbReference>
<dbReference type="Pfam" id="PF05698">
    <property type="entry name" value="Trigger_C"/>
    <property type="match status" value="1"/>
</dbReference>
<comment type="caution">
    <text evidence="12">The sequence shown here is derived from an EMBL/GenBank/DDBJ whole genome shotgun (WGS) entry which is preliminary data.</text>
</comment>
<dbReference type="AlphaFoldDB" id="A0A1F5G581"/>
<dbReference type="GO" id="GO:0005737">
    <property type="term" value="C:cytoplasm"/>
    <property type="evidence" value="ECO:0007669"/>
    <property type="project" value="UniProtKB-SubCell"/>
</dbReference>
<dbReference type="InterPro" id="IPR036611">
    <property type="entry name" value="Trigger_fac_ribosome-bd_sf"/>
</dbReference>
<dbReference type="STRING" id="1797711.A2870_04300"/>
<evidence type="ECO:0000256" key="9">
    <source>
        <dbReference type="ARBA" id="ARBA00029986"/>
    </source>
</evidence>
<organism evidence="12 13">
    <name type="scientific">Candidatus Curtissbacteria bacterium RIFCSPHIGHO2_01_FULL_41_11</name>
    <dbReference type="NCBI Taxonomy" id="1797711"/>
    <lineage>
        <taxon>Bacteria</taxon>
        <taxon>Candidatus Curtissiibacteriota</taxon>
    </lineage>
</organism>
<dbReference type="InterPro" id="IPR027304">
    <property type="entry name" value="Trigger_fact/SurA_dom_sf"/>
</dbReference>
<evidence type="ECO:0000259" key="10">
    <source>
        <dbReference type="Pfam" id="PF05697"/>
    </source>
</evidence>
<evidence type="ECO:0000256" key="7">
    <source>
        <dbReference type="ARBA" id="ARBA00023186"/>
    </source>
</evidence>
<accession>A0A1F5G581</accession>
<dbReference type="GO" id="GO:0044183">
    <property type="term" value="F:protein folding chaperone"/>
    <property type="evidence" value="ECO:0007669"/>
    <property type="project" value="TreeGrafter"/>
</dbReference>
<comment type="subcellular location">
    <subcellularLocation>
        <location evidence="2">Cytoplasm</location>
    </subcellularLocation>
</comment>
<dbReference type="Gene3D" id="1.10.3120.10">
    <property type="entry name" value="Trigger factor, C-terminal domain"/>
    <property type="match status" value="1"/>
</dbReference>
<evidence type="ECO:0000256" key="3">
    <source>
        <dbReference type="ARBA" id="ARBA00005464"/>
    </source>
</evidence>
<evidence type="ECO:0000256" key="6">
    <source>
        <dbReference type="ARBA" id="ARBA00023110"/>
    </source>
</evidence>
<dbReference type="PANTHER" id="PTHR30560">
    <property type="entry name" value="TRIGGER FACTOR CHAPERONE AND PEPTIDYL-PROLYL CIS/TRANS ISOMERASE"/>
    <property type="match status" value="1"/>
</dbReference>
<feature type="domain" description="Trigger factor C-terminal" evidence="11">
    <location>
        <begin position="228"/>
        <end position="358"/>
    </location>
</feature>
<sequence>MGKGAKPLNDMQYTITRGEKGKIEVKVDVPKAGFEEAYEVTLAKLGSETSMPGFRPGKIPRDVLIGHVGSNKVLNQTASSLISKHLGEIMEKEKLFPIDSPKIAIETLEVSAPFAFLASFTQKPDVKVGDWKSIKVKKIAAGEITDADINDSIKNIFDAWMKSKDAKGADGAKESEGAAGEKKDEGKYIYDSKGNKISVGGEKGADNKQIKAYKIDDEFAKAIGARDLSHLRELVKRDLETIVADQVEQKLEQEIYEKILEIGACEISDILIEDELNRILVRLSSELEKQGTELDKYLAEQKTTIDELKAKWREQAEKNVKVTLIMDEIGKQEKVTITKEELEAAMQGMSEQNLTPDQKADLERYLALSIFQAKTLDLVKKQVTA</sequence>
<protein>
    <recommendedName>
        <fullName evidence="5">Trigger factor</fullName>
        <ecNumber evidence="4">5.2.1.8</ecNumber>
    </recommendedName>
    <alternativeName>
        <fullName evidence="9">PPIase</fullName>
    </alternativeName>
</protein>
<evidence type="ECO:0000259" key="11">
    <source>
        <dbReference type="Pfam" id="PF05698"/>
    </source>
</evidence>
<dbReference type="GO" id="GO:0015031">
    <property type="term" value="P:protein transport"/>
    <property type="evidence" value="ECO:0007669"/>
    <property type="project" value="InterPro"/>
</dbReference>
<name>A0A1F5G581_9BACT</name>
<dbReference type="GO" id="GO:0051083">
    <property type="term" value="P:'de novo' cotranslational protein folding"/>
    <property type="evidence" value="ECO:0007669"/>
    <property type="project" value="TreeGrafter"/>
</dbReference>
<comment type="catalytic activity">
    <reaction evidence="1">
        <text>[protein]-peptidylproline (omega=180) = [protein]-peptidylproline (omega=0)</text>
        <dbReference type="Rhea" id="RHEA:16237"/>
        <dbReference type="Rhea" id="RHEA-COMP:10747"/>
        <dbReference type="Rhea" id="RHEA-COMP:10748"/>
        <dbReference type="ChEBI" id="CHEBI:83833"/>
        <dbReference type="ChEBI" id="CHEBI:83834"/>
        <dbReference type="EC" id="5.2.1.8"/>
    </reaction>
</comment>
<dbReference type="SUPFAM" id="SSF102735">
    <property type="entry name" value="Trigger factor ribosome-binding domain"/>
    <property type="match status" value="1"/>
</dbReference>
<keyword evidence="7" id="KW-0143">Chaperone</keyword>
<evidence type="ECO:0000256" key="1">
    <source>
        <dbReference type="ARBA" id="ARBA00000971"/>
    </source>
</evidence>
<dbReference type="Gene3D" id="3.30.70.1050">
    <property type="entry name" value="Trigger factor ribosome-binding domain"/>
    <property type="match status" value="1"/>
</dbReference>
<dbReference type="Pfam" id="PF05697">
    <property type="entry name" value="Trigger_N"/>
    <property type="match status" value="1"/>
</dbReference>
<dbReference type="GO" id="GO:0003755">
    <property type="term" value="F:peptidyl-prolyl cis-trans isomerase activity"/>
    <property type="evidence" value="ECO:0007669"/>
    <property type="project" value="UniProtKB-KW"/>
</dbReference>
<dbReference type="InterPro" id="IPR008881">
    <property type="entry name" value="Trigger_fac_ribosome-bd_bac"/>
</dbReference>
<feature type="domain" description="Trigger factor ribosome-binding bacterial" evidence="10">
    <location>
        <begin position="11"/>
        <end position="156"/>
    </location>
</feature>
<dbReference type="SUPFAM" id="SSF109998">
    <property type="entry name" value="Triger factor/SurA peptide-binding domain-like"/>
    <property type="match status" value="1"/>
</dbReference>